<organism evidence="2 3">
    <name type="scientific">Thiovibrio frasassiensis</name>
    <dbReference type="NCBI Taxonomy" id="2984131"/>
    <lineage>
        <taxon>Bacteria</taxon>
        <taxon>Pseudomonadati</taxon>
        <taxon>Thermodesulfobacteriota</taxon>
        <taxon>Desulfobulbia</taxon>
        <taxon>Desulfobulbales</taxon>
        <taxon>Thiovibrionaceae</taxon>
        <taxon>Thiovibrio</taxon>
    </lineage>
</organism>
<dbReference type="Pfam" id="PF04457">
    <property type="entry name" value="MJ1316"/>
    <property type="match status" value="1"/>
</dbReference>
<gene>
    <name evidence="2" type="ORF">OLX77_03300</name>
</gene>
<evidence type="ECO:0000313" key="2">
    <source>
        <dbReference type="EMBL" id="MDG4475185.1"/>
    </source>
</evidence>
<dbReference type="AlphaFoldDB" id="A0A9X4MFD7"/>
<reference evidence="2" key="2">
    <citation type="submission" date="2022-10" db="EMBL/GenBank/DDBJ databases">
        <authorList>
            <person name="Aronson H.S."/>
        </authorList>
    </citation>
    <scope>NUCLEOTIDE SEQUENCE</scope>
    <source>
        <strain evidence="2">RS19-109</strain>
    </source>
</reference>
<dbReference type="InterPro" id="IPR040459">
    <property type="entry name" value="MJ1316"/>
</dbReference>
<evidence type="ECO:0000259" key="1">
    <source>
        <dbReference type="Pfam" id="PF04457"/>
    </source>
</evidence>
<dbReference type="RefSeq" id="WP_307632160.1">
    <property type="nucleotide sequence ID" value="NZ_JAPHEH010000001.1"/>
</dbReference>
<name>A0A9X4MFD7_9BACT</name>
<sequence length="96" mass="11383">MQPLDQLLSRIKWDKAFGDGAFEIGYYDRVAARIVRHPLTDLLFEPTGKDSFLLMDEEGVYQRIPLHRVREVYRNGELIWQRPDPAKRDRKTIPEK</sequence>
<reference evidence="2" key="1">
    <citation type="journal article" date="2022" name="bioRxiv">
        <title>Thiovibrio frasassiensisgen. nov., sp. nov., an autotrophic, elemental sulfur disproportionating bacterium isolated from sulfidic karst sediment, and proposal of Thiovibrionaceae fam. nov.</title>
        <authorList>
            <person name="Aronson H."/>
            <person name="Thomas C."/>
            <person name="Bhattacharyya M."/>
            <person name="Eckstein S."/>
            <person name="Jensen S."/>
            <person name="Barco R."/>
            <person name="Macalady J."/>
            <person name="Amend J."/>
        </authorList>
    </citation>
    <scope>NUCLEOTIDE SEQUENCE</scope>
    <source>
        <strain evidence="2">RS19-109</strain>
    </source>
</reference>
<proteinExistence type="predicted"/>
<accession>A0A9X4MFD7</accession>
<keyword evidence="3" id="KW-1185">Reference proteome</keyword>
<feature type="domain" description="MJ1316 RNA cyclic group end recognition" evidence="1">
    <location>
        <begin position="1"/>
        <end position="82"/>
    </location>
</feature>
<comment type="caution">
    <text evidence="2">The sequence shown here is derived from an EMBL/GenBank/DDBJ whole genome shotgun (WGS) entry which is preliminary data.</text>
</comment>
<dbReference type="EMBL" id="JAPHEH010000001">
    <property type="protein sequence ID" value="MDG4475185.1"/>
    <property type="molecule type" value="Genomic_DNA"/>
</dbReference>
<protein>
    <submittedName>
        <fullName evidence="2">DUF504 domain-containing protein</fullName>
    </submittedName>
</protein>
<dbReference type="Proteomes" id="UP001154240">
    <property type="component" value="Unassembled WGS sequence"/>
</dbReference>
<evidence type="ECO:0000313" key="3">
    <source>
        <dbReference type="Proteomes" id="UP001154240"/>
    </source>
</evidence>